<comment type="caution">
    <text evidence="2">The sequence shown here is derived from an EMBL/GenBank/DDBJ whole genome shotgun (WGS) entry which is preliminary data.</text>
</comment>
<sequence>MLKVNDIVLYGAAGACTVREFCKKQVGGTERGYAVLETEAPPKTTIYLPLENEALMSKIKPVPSADEILETIRSLPLEEDPWIEDEERRRQCCREILAGCDRAALLRLVRTLYLHQTAQRRQGKKLHSADERIFKEAQRLLHNEIGFVLQIPADEVPDFISGLLREAPPR</sequence>
<organism evidence="2 3">
    <name type="scientific">Yanshouia hominis</name>
    <dbReference type="NCBI Taxonomy" id="2763673"/>
    <lineage>
        <taxon>Bacteria</taxon>
        <taxon>Bacillati</taxon>
        <taxon>Bacillota</taxon>
        <taxon>Clostridia</taxon>
        <taxon>Eubacteriales</taxon>
        <taxon>Oscillospiraceae</taxon>
        <taxon>Yanshouia</taxon>
    </lineage>
</organism>
<evidence type="ECO:0000313" key="3">
    <source>
        <dbReference type="Proteomes" id="UP000658131"/>
    </source>
</evidence>
<dbReference type="SUPFAM" id="SSF141259">
    <property type="entry name" value="CarD-like"/>
    <property type="match status" value="1"/>
</dbReference>
<dbReference type="InterPro" id="IPR042215">
    <property type="entry name" value="CarD-like_C"/>
</dbReference>
<name>A0ABR7NH68_9FIRM</name>
<accession>A0ABR7NH68</accession>
<dbReference type="Pfam" id="PF02559">
    <property type="entry name" value="CarD_TRCF_RID"/>
    <property type="match status" value="1"/>
</dbReference>
<proteinExistence type="predicted"/>
<dbReference type="InterPro" id="IPR036101">
    <property type="entry name" value="CarD-like/TRCF_RID_sf"/>
</dbReference>
<dbReference type="Gene3D" id="1.20.58.1290">
    <property type="entry name" value="CarD-like, C-terminal domain"/>
    <property type="match status" value="1"/>
</dbReference>
<dbReference type="RefSeq" id="WP_262399357.1">
    <property type="nucleotide sequence ID" value="NZ_JACRTB010000006.1"/>
</dbReference>
<evidence type="ECO:0000313" key="2">
    <source>
        <dbReference type="EMBL" id="MBC8575756.1"/>
    </source>
</evidence>
<feature type="domain" description="CarD-like/TRCF RNAP-interacting" evidence="1">
    <location>
        <begin position="1"/>
        <end position="113"/>
    </location>
</feature>
<dbReference type="Gene3D" id="2.40.10.170">
    <property type="match status" value="1"/>
</dbReference>
<reference evidence="2 3" key="1">
    <citation type="submission" date="2020-08" db="EMBL/GenBank/DDBJ databases">
        <title>Genome public.</title>
        <authorList>
            <person name="Liu C."/>
            <person name="Sun Q."/>
        </authorList>
    </citation>
    <scope>NUCLEOTIDE SEQUENCE [LARGE SCALE GENOMIC DNA]</scope>
    <source>
        <strain evidence="2 3">BX1</strain>
    </source>
</reference>
<keyword evidence="3" id="KW-1185">Reference proteome</keyword>
<gene>
    <name evidence="2" type="ORF">H8717_04915</name>
</gene>
<dbReference type="Proteomes" id="UP000658131">
    <property type="component" value="Unassembled WGS sequence"/>
</dbReference>
<dbReference type="SMART" id="SM01058">
    <property type="entry name" value="CarD_TRCF"/>
    <property type="match status" value="1"/>
</dbReference>
<dbReference type="EMBL" id="JACRTB010000006">
    <property type="protein sequence ID" value="MBC8575756.1"/>
    <property type="molecule type" value="Genomic_DNA"/>
</dbReference>
<evidence type="ECO:0000259" key="1">
    <source>
        <dbReference type="SMART" id="SM01058"/>
    </source>
</evidence>
<protein>
    <recommendedName>
        <fullName evidence="1">CarD-like/TRCF RNAP-interacting domain-containing protein</fullName>
    </recommendedName>
</protein>
<dbReference type="InterPro" id="IPR003711">
    <property type="entry name" value="CarD-like/TRCF_RID"/>
</dbReference>